<gene>
    <name evidence="4" type="ORF">AAFH49_04520</name>
</gene>
<evidence type="ECO:0000259" key="3">
    <source>
        <dbReference type="Pfam" id="PF13505"/>
    </source>
</evidence>
<dbReference type="RefSeq" id="WP_342296310.1">
    <property type="nucleotide sequence ID" value="NZ_JBCEVZ010000006.1"/>
</dbReference>
<dbReference type="InterPro" id="IPR027385">
    <property type="entry name" value="Beta-barrel_OMP"/>
</dbReference>
<dbReference type="SUPFAM" id="SSF56925">
    <property type="entry name" value="OMPA-like"/>
    <property type="match status" value="1"/>
</dbReference>
<dbReference type="EMBL" id="JBCEVZ010000006">
    <property type="protein sequence ID" value="MEL5993461.1"/>
    <property type="molecule type" value="Genomic_DNA"/>
</dbReference>
<dbReference type="Pfam" id="PF13505">
    <property type="entry name" value="OMP_b-brl"/>
    <property type="match status" value="1"/>
</dbReference>
<name>A0ABU9LSW8_9BACT</name>
<evidence type="ECO:0000313" key="5">
    <source>
        <dbReference type="Proteomes" id="UP001479606"/>
    </source>
</evidence>
<comment type="caution">
    <text evidence="4">The sequence shown here is derived from an EMBL/GenBank/DDBJ whole genome shotgun (WGS) entry which is preliminary data.</text>
</comment>
<organism evidence="4 5">
    <name type="scientific">Hymenobacter segetis</name>
    <dbReference type="NCBI Taxonomy" id="2025509"/>
    <lineage>
        <taxon>Bacteria</taxon>
        <taxon>Pseudomonadati</taxon>
        <taxon>Bacteroidota</taxon>
        <taxon>Cytophagia</taxon>
        <taxon>Cytophagales</taxon>
        <taxon>Hymenobacteraceae</taxon>
        <taxon>Hymenobacter</taxon>
    </lineage>
</organism>
<feature type="domain" description="Outer membrane protein beta-barrel" evidence="3">
    <location>
        <begin position="43"/>
        <end position="245"/>
    </location>
</feature>
<protein>
    <submittedName>
        <fullName evidence="4">Outer membrane beta-barrel protein</fullName>
    </submittedName>
</protein>
<accession>A0ABU9LSW8</accession>
<keyword evidence="1 2" id="KW-0732">Signal</keyword>
<proteinExistence type="predicted"/>
<evidence type="ECO:0000256" key="1">
    <source>
        <dbReference type="ARBA" id="ARBA00022729"/>
    </source>
</evidence>
<sequence length="247" mass="26968">MRFLSLALGGLLLSTALPALAQTSTETPALPGTTLPGTTTPLPPRYYIGLGAYSSFYQSLGHASEGSYDYNFRLPVQLTAGYQLSPRLAVQLGVAYSAANYRYDQFLLNTTPGQPASYNSMAGSKKQQQTSVSALARYTITANPAHRLQFDALGGATFERGTAYYQGSRTDNAQGPLTTTNYDYHVSQNTWLLTGGVGARYRLSRHFELTYDFMVNKALNDTNRYGSGLTNTLTTSQALGLRYRFGR</sequence>
<feature type="chain" id="PRO_5045531278" evidence="2">
    <location>
        <begin position="22"/>
        <end position="247"/>
    </location>
</feature>
<dbReference type="Proteomes" id="UP001479606">
    <property type="component" value="Unassembled WGS sequence"/>
</dbReference>
<keyword evidence="5" id="KW-1185">Reference proteome</keyword>
<evidence type="ECO:0000313" key="4">
    <source>
        <dbReference type="EMBL" id="MEL5993461.1"/>
    </source>
</evidence>
<reference evidence="4 5" key="1">
    <citation type="journal article" date="2018" name="Arch. Microbiol.">
        <title>Hymenobacter segetis sp. nov., isolated from soil.</title>
        <authorList>
            <person name="Ten L.N."/>
            <person name="Lim S.J."/>
            <person name="Kim B.O."/>
            <person name="Kang I.K."/>
            <person name="Jung H.Y."/>
        </authorList>
    </citation>
    <scope>NUCLEOTIDE SEQUENCE [LARGE SCALE GENOMIC DNA]</scope>
    <source>
        <strain evidence="4 5">S7-3-11</strain>
    </source>
</reference>
<dbReference type="InterPro" id="IPR011250">
    <property type="entry name" value="OMP/PagP_B-barrel"/>
</dbReference>
<feature type="signal peptide" evidence="2">
    <location>
        <begin position="1"/>
        <end position="21"/>
    </location>
</feature>
<dbReference type="Gene3D" id="2.40.160.20">
    <property type="match status" value="1"/>
</dbReference>
<evidence type="ECO:0000256" key="2">
    <source>
        <dbReference type="SAM" id="SignalP"/>
    </source>
</evidence>